<dbReference type="EMBL" id="CYKH01000341">
    <property type="protein sequence ID" value="CUF50967.1"/>
    <property type="molecule type" value="Genomic_DNA"/>
</dbReference>
<dbReference type="VEuPathDB" id="TriTrypDB:BSAL_63165"/>
<evidence type="ECO:0000313" key="2">
    <source>
        <dbReference type="EMBL" id="CUF50967.1"/>
    </source>
</evidence>
<protein>
    <submittedName>
        <fullName evidence="2">Uncharacterized protein</fullName>
    </submittedName>
</protein>
<accession>A0A0S4IMQ4</accession>
<dbReference type="Proteomes" id="UP000051952">
    <property type="component" value="Unassembled WGS sequence"/>
</dbReference>
<evidence type="ECO:0000313" key="3">
    <source>
        <dbReference type="Proteomes" id="UP000051952"/>
    </source>
</evidence>
<gene>
    <name evidence="2" type="ORF">BSAL_63165</name>
</gene>
<organism evidence="2 3">
    <name type="scientific">Bodo saltans</name>
    <name type="common">Flagellated protozoan</name>
    <dbReference type="NCBI Taxonomy" id="75058"/>
    <lineage>
        <taxon>Eukaryota</taxon>
        <taxon>Discoba</taxon>
        <taxon>Euglenozoa</taxon>
        <taxon>Kinetoplastea</taxon>
        <taxon>Metakinetoplastina</taxon>
        <taxon>Eubodonida</taxon>
        <taxon>Bodonidae</taxon>
        <taxon>Bodo</taxon>
    </lineage>
</organism>
<name>A0A0S4IMQ4_BODSA</name>
<sequence>MYALLCEVQQASVMEESQLKQFKAEVQHLRDKNTTLRASVAAARTMLQDTESHLKHALQERSIATAKHSAALDGCNHLRHALMTAANDDEEAVMQEAIAGWRQVSAAVSLRLTPKTLPSPKTLHSDVFPTECDRISLAHHEDQSMQCAPDPSSHSHTTDPSLAKNDNHSKFVIRRGPTTNAKKTMFLFR</sequence>
<reference evidence="3" key="1">
    <citation type="submission" date="2015-09" db="EMBL/GenBank/DDBJ databases">
        <authorList>
            <consortium name="Pathogen Informatics"/>
        </authorList>
    </citation>
    <scope>NUCLEOTIDE SEQUENCE [LARGE SCALE GENOMIC DNA]</scope>
    <source>
        <strain evidence="3">Lake Konstanz</strain>
    </source>
</reference>
<keyword evidence="3" id="KW-1185">Reference proteome</keyword>
<dbReference type="AlphaFoldDB" id="A0A0S4IMQ4"/>
<feature type="region of interest" description="Disordered" evidence="1">
    <location>
        <begin position="142"/>
        <end position="170"/>
    </location>
</feature>
<proteinExistence type="predicted"/>
<evidence type="ECO:0000256" key="1">
    <source>
        <dbReference type="SAM" id="MobiDB-lite"/>
    </source>
</evidence>